<protein>
    <submittedName>
        <fullName evidence="2">Uncharacterized protein</fullName>
    </submittedName>
</protein>
<evidence type="ECO:0000313" key="3">
    <source>
        <dbReference type="Proteomes" id="UP000780801"/>
    </source>
</evidence>
<name>A0A9P6FXI2_9FUNG</name>
<comment type="caution">
    <text evidence="2">The sequence shown here is derived from an EMBL/GenBank/DDBJ whole genome shotgun (WGS) entry which is preliminary data.</text>
</comment>
<organism evidence="2 3">
    <name type="scientific">Lunasporangiospora selenospora</name>
    <dbReference type="NCBI Taxonomy" id="979761"/>
    <lineage>
        <taxon>Eukaryota</taxon>
        <taxon>Fungi</taxon>
        <taxon>Fungi incertae sedis</taxon>
        <taxon>Mucoromycota</taxon>
        <taxon>Mortierellomycotina</taxon>
        <taxon>Mortierellomycetes</taxon>
        <taxon>Mortierellales</taxon>
        <taxon>Mortierellaceae</taxon>
        <taxon>Lunasporangiospora</taxon>
    </lineage>
</organism>
<keyword evidence="3" id="KW-1185">Reference proteome</keyword>
<reference evidence="2" key="1">
    <citation type="journal article" date="2020" name="Fungal Divers.">
        <title>Resolving the Mortierellaceae phylogeny through synthesis of multi-gene phylogenetics and phylogenomics.</title>
        <authorList>
            <person name="Vandepol N."/>
            <person name="Liber J."/>
            <person name="Desiro A."/>
            <person name="Na H."/>
            <person name="Kennedy M."/>
            <person name="Barry K."/>
            <person name="Grigoriev I.V."/>
            <person name="Miller A.N."/>
            <person name="O'Donnell K."/>
            <person name="Stajich J.E."/>
            <person name="Bonito G."/>
        </authorList>
    </citation>
    <scope>NUCLEOTIDE SEQUENCE</scope>
    <source>
        <strain evidence="2">KOD1015</strain>
    </source>
</reference>
<dbReference type="OrthoDB" id="77463at2759"/>
<dbReference type="Gene3D" id="2.30.30.100">
    <property type="match status" value="1"/>
</dbReference>
<dbReference type="EMBL" id="JAABOA010000727">
    <property type="protein sequence ID" value="KAF9583349.1"/>
    <property type="molecule type" value="Genomic_DNA"/>
</dbReference>
<sequence length="193" mass="21281">MANEAWRFFGNSLSDVYTLLGTSCQVTLTNGRHYSGSLYNVDPETRSILLLQPLTAKESTEPTAASNTTPITPGSSESKAQAKWRMIFVRNHAIKEFRSEDPTGGLTLGLEEMDVLAHAVPRWEDPGEVAARKERLKRIPVESKEDDSVVHIMTFAAVHPPYVPASIVCSNDVVRDRVESMLQGLDSAQPVLD</sequence>
<feature type="region of interest" description="Disordered" evidence="1">
    <location>
        <begin position="56"/>
        <end position="76"/>
    </location>
</feature>
<dbReference type="AlphaFoldDB" id="A0A9P6FXI2"/>
<dbReference type="Proteomes" id="UP000780801">
    <property type="component" value="Unassembled WGS sequence"/>
</dbReference>
<proteinExistence type="predicted"/>
<evidence type="ECO:0000313" key="2">
    <source>
        <dbReference type="EMBL" id="KAF9583349.1"/>
    </source>
</evidence>
<accession>A0A9P6FXI2</accession>
<evidence type="ECO:0000256" key="1">
    <source>
        <dbReference type="SAM" id="MobiDB-lite"/>
    </source>
</evidence>
<feature type="compositionally biased region" description="Polar residues" evidence="1">
    <location>
        <begin position="61"/>
        <end position="76"/>
    </location>
</feature>
<gene>
    <name evidence="2" type="ORF">BGW38_009688</name>
</gene>